<dbReference type="STRING" id="667725.A0A0L0FGV2"/>
<evidence type="ECO:0000256" key="3">
    <source>
        <dbReference type="SAM" id="MobiDB-lite"/>
    </source>
</evidence>
<proteinExistence type="predicted"/>
<sequence>KTEPGSEFVDLLKEQVRPPSKADWVLPVPLNIFLDQDTAQTILREAEKLKTKNHVAYVVVEGTREGEEEIDAKQRGSQKAMKLQKPSASVQPPKHVMFRRSSRTQYNPDVRYFWDNGVGELIHTVGADTKKASLPLDDIARPVSEEESQGLVTIPAKLKEAVAHLRKEVPEDVIKYKSINALIATFEVNIMRKTVGFDQKDLLTFEEDILKIEKRAYTKKSSKPLTELIDKLIDMADIALTLKPFSVTDKLETPPSGDKHDYYTPAPYYWPNLDNPKGPYIVRDGERIPGTGLYDEQCEKFDRSRLSSFFGNTTTLALAWYFTDDERYAEHAASNIRAWFVDKETRMNPHMKFAQLRTGHKKDIINGGFQSGIIETKDLYFVLDTVRLIHRSGKLSAAEYKQVQTWTGAFLKYLTTKNQGVNERKSRNNHGTYYDVQVAALAAFADDVVLFRRQMERSRARVIDQFAIDGSMPDEMKRPTQLHYMLFSLQGWYTLATLATKAGIDIYGFVPPAHKAPVLRNAAIFTVPYFNETWTHHQTEEEDMERMLPLYFMARRQYPDLTVVK</sequence>
<dbReference type="Gene3D" id="1.50.10.100">
    <property type="entry name" value="Chondroitin AC/alginate lyase"/>
    <property type="match status" value="1"/>
</dbReference>
<evidence type="ECO:0000313" key="5">
    <source>
        <dbReference type="EMBL" id="KNC75273.1"/>
    </source>
</evidence>
<name>A0A0L0FGV2_9EUKA</name>
<evidence type="ECO:0000313" key="6">
    <source>
        <dbReference type="Proteomes" id="UP000054560"/>
    </source>
</evidence>
<dbReference type="GO" id="GO:0016829">
    <property type="term" value="F:lyase activity"/>
    <property type="evidence" value="ECO:0007669"/>
    <property type="project" value="UniProtKB-KW"/>
</dbReference>
<keyword evidence="2" id="KW-0456">Lyase</keyword>
<dbReference type="SUPFAM" id="SSF48230">
    <property type="entry name" value="Chondroitin AC/alginate lyase"/>
    <property type="match status" value="1"/>
</dbReference>
<dbReference type="InterPro" id="IPR008929">
    <property type="entry name" value="Chondroitin_lyas"/>
</dbReference>
<dbReference type="EMBL" id="KQ243732">
    <property type="protein sequence ID" value="KNC75273.1"/>
    <property type="molecule type" value="Genomic_DNA"/>
</dbReference>
<dbReference type="RefSeq" id="XP_014149175.1">
    <property type="nucleotide sequence ID" value="XM_014293700.1"/>
</dbReference>
<feature type="region of interest" description="Disordered" evidence="3">
    <location>
        <begin position="66"/>
        <end position="92"/>
    </location>
</feature>
<dbReference type="GeneID" id="25912703"/>
<reference evidence="5 6" key="1">
    <citation type="submission" date="2011-02" db="EMBL/GenBank/DDBJ databases">
        <title>The Genome Sequence of Sphaeroforma arctica JP610.</title>
        <authorList>
            <consortium name="The Broad Institute Genome Sequencing Platform"/>
            <person name="Russ C."/>
            <person name="Cuomo C."/>
            <person name="Young S.K."/>
            <person name="Zeng Q."/>
            <person name="Gargeya S."/>
            <person name="Alvarado L."/>
            <person name="Berlin A."/>
            <person name="Chapman S.B."/>
            <person name="Chen Z."/>
            <person name="Freedman E."/>
            <person name="Gellesch M."/>
            <person name="Goldberg J."/>
            <person name="Griggs A."/>
            <person name="Gujja S."/>
            <person name="Heilman E."/>
            <person name="Heiman D."/>
            <person name="Howarth C."/>
            <person name="Mehta T."/>
            <person name="Neiman D."/>
            <person name="Pearson M."/>
            <person name="Roberts A."/>
            <person name="Saif S."/>
            <person name="Shea T."/>
            <person name="Shenoy N."/>
            <person name="Sisk P."/>
            <person name="Stolte C."/>
            <person name="Sykes S."/>
            <person name="White J."/>
            <person name="Yandava C."/>
            <person name="Burger G."/>
            <person name="Gray M.W."/>
            <person name="Holland P.W.H."/>
            <person name="King N."/>
            <person name="Lang F.B.F."/>
            <person name="Roger A.J."/>
            <person name="Ruiz-Trillo I."/>
            <person name="Haas B."/>
            <person name="Nusbaum C."/>
            <person name="Birren B."/>
        </authorList>
    </citation>
    <scope>NUCLEOTIDE SEQUENCE [LARGE SCALE GENOMIC DNA]</scope>
    <source>
        <strain evidence="5 6">JP610</strain>
    </source>
</reference>
<feature type="domain" description="Alginate lyase" evidence="4">
    <location>
        <begin position="246"/>
        <end position="531"/>
    </location>
</feature>
<dbReference type="Proteomes" id="UP000054560">
    <property type="component" value="Unassembled WGS sequence"/>
</dbReference>
<dbReference type="InterPro" id="IPR008397">
    <property type="entry name" value="Alginate_lyase_dom"/>
</dbReference>
<dbReference type="OrthoDB" id="63533at2759"/>
<evidence type="ECO:0000256" key="2">
    <source>
        <dbReference type="ARBA" id="ARBA00023239"/>
    </source>
</evidence>
<evidence type="ECO:0000256" key="1">
    <source>
        <dbReference type="ARBA" id="ARBA00022729"/>
    </source>
</evidence>
<organism evidence="5 6">
    <name type="scientific">Sphaeroforma arctica JP610</name>
    <dbReference type="NCBI Taxonomy" id="667725"/>
    <lineage>
        <taxon>Eukaryota</taxon>
        <taxon>Ichthyosporea</taxon>
        <taxon>Ichthyophonida</taxon>
        <taxon>Sphaeroforma</taxon>
    </lineage>
</organism>
<keyword evidence="6" id="KW-1185">Reference proteome</keyword>
<keyword evidence="1" id="KW-0732">Signal</keyword>
<dbReference type="AlphaFoldDB" id="A0A0L0FGV2"/>
<feature type="non-terminal residue" evidence="5">
    <location>
        <position position="1"/>
    </location>
</feature>
<dbReference type="eggNOG" id="ENOG502QSID">
    <property type="taxonomic scope" value="Eukaryota"/>
</dbReference>
<dbReference type="Pfam" id="PF05426">
    <property type="entry name" value="Alginate_lyase"/>
    <property type="match status" value="1"/>
</dbReference>
<gene>
    <name evidence="5" type="ORF">SARC_12199</name>
</gene>
<protein>
    <recommendedName>
        <fullName evidence="4">Alginate lyase domain-containing protein</fullName>
    </recommendedName>
</protein>
<evidence type="ECO:0000259" key="4">
    <source>
        <dbReference type="Pfam" id="PF05426"/>
    </source>
</evidence>
<accession>A0A0L0FGV2</accession>